<protein>
    <submittedName>
        <fullName evidence="6">Thiol-disulfide isomerase or thioredoxin</fullName>
    </submittedName>
</protein>
<keyword evidence="4" id="KW-0812">Transmembrane</keyword>
<gene>
    <name evidence="6" type="ORF">SAMN05660841_01349</name>
</gene>
<evidence type="ECO:0000313" key="6">
    <source>
        <dbReference type="EMBL" id="SKB59291.1"/>
    </source>
</evidence>
<evidence type="ECO:0000256" key="2">
    <source>
        <dbReference type="ARBA" id="ARBA00022748"/>
    </source>
</evidence>
<reference evidence="7" key="1">
    <citation type="submission" date="2017-02" db="EMBL/GenBank/DDBJ databases">
        <authorList>
            <person name="Varghese N."/>
            <person name="Submissions S."/>
        </authorList>
    </citation>
    <scope>NUCLEOTIDE SEQUENCE [LARGE SCALE GENOMIC DNA]</scope>
    <source>
        <strain evidence="7">DSM 24091</strain>
    </source>
</reference>
<keyword evidence="4" id="KW-1133">Transmembrane helix</keyword>
<dbReference type="SUPFAM" id="SSF52833">
    <property type="entry name" value="Thioredoxin-like"/>
    <property type="match status" value="1"/>
</dbReference>
<keyword evidence="4" id="KW-0472">Membrane</keyword>
<dbReference type="InterPro" id="IPR013766">
    <property type="entry name" value="Thioredoxin_domain"/>
</dbReference>
<sequence length="204" mass="23127">MADKKKVKNIVSWVIFVLAMGLILWSPSRIFIQQQLMKIGFFKPKLEKPVEEIASKDTIADNNTASAVLDKASFVSADNKAYETEQLKGKVLFINFWATWCPPCRAEMPSIQTLYDKFKGNDKIEFLIVEIEGDVEGTDKFLKEQKLQLPIVYPNGEIPANWLGGSIPTTVILDKNGKIAAKEEGMYDYSTKEVEEFVRNLINQ</sequence>
<dbReference type="STRING" id="1513896.SAMN05660841_01349"/>
<dbReference type="Gene3D" id="3.40.30.10">
    <property type="entry name" value="Glutaredoxin"/>
    <property type="match status" value="1"/>
</dbReference>
<dbReference type="OrthoDB" id="9815205at2"/>
<organism evidence="6 7">
    <name type="scientific">Sphingobacterium nematocida</name>
    <dbReference type="NCBI Taxonomy" id="1513896"/>
    <lineage>
        <taxon>Bacteria</taxon>
        <taxon>Pseudomonadati</taxon>
        <taxon>Bacteroidota</taxon>
        <taxon>Sphingobacteriia</taxon>
        <taxon>Sphingobacteriales</taxon>
        <taxon>Sphingobacteriaceae</taxon>
        <taxon>Sphingobacterium</taxon>
    </lineage>
</organism>
<dbReference type="GO" id="GO:0016491">
    <property type="term" value="F:oxidoreductase activity"/>
    <property type="evidence" value="ECO:0007669"/>
    <property type="project" value="InterPro"/>
</dbReference>
<name>A0A1T5CIX7_9SPHI</name>
<evidence type="ECO:0000256" key="3">
    <source>
        <dbReference type="ARBA" id="ARBA00023284"/>
    </source>
</evidence>
<keyword evidence="6" id="KW-0413">Isomerase</keyword>
<keyword evidence="7" id="KW-1185">Reference proteome</keyword>
<proteinExistence type="predicted"/>
<dbReference type="Proteomes" id="UP000190150">
    <property type="component" value="Unassembled WGS sequence"/>
</dbReference>
<dbReference type="GO" id="GO:0016853">
    <property type="term" value="F:isomerase activity"/>
    <property type="evidence" value="ECO:0007669"/>
    <property type="project" value="UniProtKB-KW"/>
</dbReference>
<dbReference type="Pfam" id="PF08534">
    <property type="entry name" value="Redoxin"/>
    <property type="match status" value="1"/>
</dbReference>
<evidence type="ECO:0000256" key="1">
    <source>
        <dbReference type="ARBA" id="ARBA00004196"/>
    </source>
</evidence>
<keyword evidence="3" id="KW-0676">Redox-active center</keyword>
<feature type="domain" description="Thioredoxin" evidence="5">
    <location>
        <begin position="44"/>
        <end position="204"/>
    </location>
</feature>
<dbReference type="RefSeq" id="WP_079642328.1">
    <property type="nucleotide sequence ID" value="NZ_FUZF01000004.1"/>
</dbReference>
<dbReference type="EMBL" id="FUZF01000004">
    <property type="protein sequence ID" value="SKB59291.1"/>
    <property type="molecule type" value="Genomic_DNA"/>
</dbReference>
<evidence type="ECO:0000259" key="5">
    <source>
        <dbReference type="PROSITE" id="PS51352"/>
    </source>
</evidence>
<dbReference type="GO" id="GO:0030313">
    <property type="term" value="C:cell envelope"/>
    <property type="evidence" value="ECO:0007669"/>
    <property type="project" value="UniProtKB-SubCell"/>
</dbReference>
<dbReference type="PROSITE" id="PS51352">
    <property type="entry name" value="THIOREDOXIN_2"/>
    <property type="match status" value="1"/>
</dbReference>
<dbReference type="GO" id="GO:0017004">
    <property type="term" value="P:cytochrome complex assembly"/>
    <property type="evidence" value="ECO:0007669"/>
    <property type="project" value="UniProtKB-KW"/>
</dbReference>
<dbReference type="PANTHER" id="PTHR42852">
    <property type="entry name" value="THIOL:DISULFIDE INTERCHANGE PROTEIN DSBE"/>
    <property type="match status" value="1"/>
</dbReference>
<evidence type="ECO:0000313" key="7">
    <source>
        <dbReference type="Proteomes" id="UP000190150"/>
    </source>
</evidence>
<dbReference type="InterPro" id="IPR036249">
    <property type="entry name" value="Thioredoxin-like_sf"/>
</dbReference>
<comment type="subcellular location">
    <subcellularLocation>
        <location evidence="1">Cell envelope</location>
    </subcellularLocation>
</comment>
<dbReference type="AlphaFoldDB" id="A0A1T5CIX7"/>
<dbReference type="InterPro" id="IPR017937">
    <property type="entry name" value="Thioredoxin_CS"/>
</dbReference>
<dbReference type="InterPro" id="IPR050553">
    <property type="entry name" value="Thioredoxin_ResA/DsbE_sf"/>
</dbReference>
<dbReference type="InterPro" id="IPR013740">
    <property type="entry name" value="Redoxin"/>
</dbReference>
<dbReference type="CDD" id="cd02966">
    <property type="entry name" value="TlpA_like_family"/>
    <property type="match status" value="1"/>
</dbReference>
<evidence type="ECO:0000256" key="4">
    <source>
        <dbReference type="SAM" id="Phobius"/>
    </source>
</evidence>
<dbReference type="PANTHER" id="PTHR42852:SF17">
    <property type="entry name" value="THIOREDOXIN-LIKE PROTEIN HI_1115"/>
    <property type="match status" value="1"/>
</dbReference>
<accession>A0A1T5CIX7</accession>
<dbReference type="PROSITE" id="PS00194">
    <property type="entry name" value="THIOREDOXIN_1"/>
    <property type="match status" value="1"/>
</dbReference>
<feature type="transmembrane region" description="Helical" evidence="4">
    <location>
        <begin position="7"/>
        <end position="25"/>
    </location>
</feature>
<keyword evidence="2" id="KW-0201">Cytochrome c-type biogenesis</keyword>